<name>A0A947DCA5_9CYAN</name>
<keyword evidence="2" id="KW-0238">DNA-binding</keyword>
<evidence type="ECO:0000313" key="5">
    <source>
        <dbReference type="EMBL" id="MBT9314402.1"/>
    </source>
</evidence>
<evidence type="ECO:0000256" key="3">
    <source>
        <dbReference type="ARBA" id="ARBA00023172"/>
    </source>
</evidence>
<dbReference type="Proteomes" id="UP000717364">
    <property type="component" value="Unassembled WGS sequence"/>
</dbReference>
<comment type="similarity">
    <text evidence="1">Belongs to the 'phage' integrase family.</text>
</comment>
<dbReference type="InterPro" id="IPR013762">
    <property type="entry name" value="Integrase-like_cat_sf"/>
</dbReference>
<evidence type="ECO:0000313" key="6">
    <source>
        <dbReference type="Proteomes" id="UP000717364"/>
    </source>
</evidence>
<dbReference type="Gene3D" id="1.10.443.10">
    <property type="entry name" value="Intergrase catalytic core"/>
    <property type="match status" value="1"/>
</dbReference>
<dbReference type="RefSeq" id="WP_215607474.1">
    <property type="nucleotide sequence ID" value="NZ_JADOES010000004.1"/>
</dbReference>
<dbReference type="InterPro" id="IPR022000">
    <property type="entry name" value="Min27-like_integrase_DNA_bind"/>
</dbReference>
<accession>A0A947DCA5</accession>
<comment type="caution">
    <text evidence="5">The sequence shown here is derived from an EMBL/GenBank/DDBJ whole genome shotgun (WGS) entry which is preliminary data.</text>
</comment>
<dbReference type="Pfam" id="PF00589">
    <property type="entry name" value="Phage_integrase"/>
    <property type="match status" value="1"/>
</dbReference>
<gene>
    <name evidence="5" type="ORF">IXB50_03085</name>
</gene>
<evidence type="ECO:0000256" key="2">
    <source>
        <dbReference type="ARBA" id="ARBA00023125"/>
    </source>
</evidence>
<dbReference type="AlphaFoldDB" id="A0A947DCA5"/>
<reference evidence="5" key="2">
    <citation type="journal article" date="2021" name="Mar. Drugs">
        <title>Genome Reduction and Secondary Metabolism of the Marine Sponge-Associated Cyanobacterium Leptothoe.</title>
        <authorList>
            <person name="Konstantinou D."/>
            <person name="Popin R.V."/>
            <person name="Fewer D.P."/>
            <person name="Sivonen K."/>
            <person name="Gkelis S."/>
        </authorList>
    </citation>
    <scope>NUCLEOTIDE SEQUENCE</scope>
    <source>
        <strain evidence="5">TAU-MAC 1115</strain>
    </source>
</reference>
<evidence type="ECO:0000256" key="1">
    <source>
        <dbReference type="ARBA" id="ARBA00008857"/>
    </source>
</evidence>
<dbReference type="SUPFAM" id="SSF56349">
    <property type="entry name" value="DNA breaking-rejoining enzymes"/>
    <property type="match status" value="1"/>
</dbReference>
<dbReference type="PANTHER" id="PTHR30349">
    <property type="entry name" value="PHAGE INTEGRASE-RELATED"/>
    <property type="match status" value="1"/>
</dbReference>
<dbReference type="GO" id="GO:0006310">
    <property type="term" value="P:DNA recombination"/>
    <property type="evidence" value="ECO:0007669"/>
    <property type="project" value="UniProtKB-KW"/>
</dbReference>
<dbReference type="InterPro" id="IPR002104">
    <property type="entry name" value="Integrase_catalytic"/>
</dbReference>
<dbReference type="EMBL" id="JADOES010000004">
    <property type="protein sequence ID" value="MBT9314402.1"/>
    <property type="molecule type" value="Genomic_DNA"/>
</dbReference>
<organism evidence="5 6">
    <name type="scientific">Leptothoe spongobia TAU-MAC 1115</name>
    <dbReference type="NCBI Taxonomy" id="1967444"/>
    <lineage>
        <taxon>Bacteria</taxon>
        <taxon>Bacillati</taxon>
        <taxon>Cyanobacteriota</taxon>
        <taxon>Cyanophyceae</taxon>
        <taxon>Nodosilineales</taxon>
        <taxon>Cymatolegaceae</taxon>
        <taxon>Leptothoe</taxon>
        <taxon>Leptothoe spongobia</taxon>
    </lineage>
</organism>
<keyword evidence="3" id="KW-0233">DNA recombination</keyword>
<protein>
    <submittedName>
        <fullName evidence="5">Tyrosine-type recombinase/integrase</fullName>
    </submittedName>
</protein>
<dbReference type="InterPro" id="IPR050090">
    <property type="entry name" value="Tyrosine_recombinase_XerCD"/>
</dbReference>
<keyword evidence="6" id="KW-1185">Reference proteome</keyword>
<dbReference type="GO" id="GO:0015074">
    <property type="term" value="P:DNA integration"/>
    <property type="evidence" value="ECO:0007669"/>
    <property type="project" value="InterPro"/>
</dbReference>
<dbReference type="Pfam" id="PF12167">
    <property type="entry name" value="Arm-DNA-bind_2"/>
    <property type="match status" value="1"/>
</dbReference>
<reference evidence="5" key="1">
    <citation type="submission" date="2020-11" db="EMBL/GenBank/DDBJ databases">
        <authorList>
            <person name="Konstantinou D."/>
            <person name="Gkelis S."/>
            <person name="Popin R."/>
            <person name="Fewer D."/>
            <person name="Sivonen K."/>
        </authorList>
    </citation>
    <scope>NUCLEOTIDE SEQUENCE</scope>
    <source>
        <strain evidence="5">TAU-MAC 1115</strain>
    </source>
</reference>
<evidence type="ECO:0000259" key="4">
    <source>
        <dbReference type="PROSITE" id="PS51898"/>
    </source>
</evidence>
<dbReference type="GO" id="GO:0003677">
    <property type="term" value="F:DNA binding"/>
    <property type="evidence" value="ECO:0007669"/>
    <property type="project" value="UniProtKB-KW"/>
</dbReference>
<dbReference type="InterPro" id="IPR011010">
    <property type="entry name" value="DNA_brk_join_enz"/>
</dbReference>
<dbReference type="PANTHER" id="PTHR30349:SF41">
    <property type="entry name" value="INTEGRASE_RECOMBINASE PROTEIN MJ0367-RELATED"/>
    <property type="match status" value="1"/>
</dbReference>
<sequence>MHNRNGMLRLRWTYQGRGYSLAVGLPDIPINRAAAEAKAAQIQIDIALEKFDTTLNRYRFNPETGQLTGDLFEDFTQWKVDNGEIAEHTASNQYKTRRNYLRRFGSISSVADAERFCVMLQKRMVRHIYNNCLFTYKKFSQWAVKYSYTTQDYFKDISPLKTLAKQKIKRKPFTTAEVKRILEVFQTTEYLSHYFDFVLFLFCTGTRPSEAVGLRWASVDLDAQTVTIEEVIVRHGGHGKAIRKGTKNGIVRSIGLSDRALTMLKNRHGDIKPNDLVFTAPRGGIINAASFARRYWGKALQQAEVSHRPLYTTRHTLISHGIEDENWTVAQAADVAGDSVATVAKHYIHQINPPSMPDFDQ</sequence>
<proteinExistence type="inferred from homology"/>
<feature type="domain" description="Tyr recombinase" evidence="4">
    <location>
        <begin position="168"/>
        <end position="361"/>
    </location>
</feature>
<dbReference type="PROSITE" id="PS51898">
    <property type="entry name" value="TYR_RECOMBINASE"/>
    <property type="match status" value="1"/>
</dbReference>